<dbReference type="SMR" id="A0A086JR50"/>
<dbReference type="InterPro" id="IPR036322">
    <property type="entry name" value="WD40_repeat_dom_sf"/>
</dbReference>
<gene>
    <name evidence="2" type="ORF">TGDOM2_278730</name>
</gene>
<comment type="caution">
    <text evidence="2">The sequence shown here is derived from an EMBL/GenBank/DDBJ whole genome shotgun (WGS) entry which is preliminary data.</text>
</comment>
<organism evidence="2 3">
    <name type="scientific">Toxoplasma gondii GAB2-2007-GAL-DOM2</name>
    <dbReference type="NCBI Taxonomy" id="1130820"/>
    <lineage>
        <taxon>Eukaryota</taxon>
        <taxon>Sar</taxon>
        <taxon>Alveolata</taxon>
        <taxon>Apicomplexa</taxon>
        <taxon>Conoidasida</taxon>
        <taxon>Coccidia</taxon>
        <taxon>Eucoccidiorida</taxon>
        <taxon>Eimeriorina</taxon>
        <taxon>Sarcocystidae</taxon>
        <taxon>Toxoplasma</taxon>
    </lineage>
</organism>
<feature type="compositionally biased region" description="Polar residues" evidence="1">
    <location>
        <begin position="1"/>
        <end position="18"/>
    </location>
</feature>
<dbReference type="EMBL" id="AHZU02001230">
    <property type="protein sequence ID" value="KFG34618.1"/>
    <property type="molecule type" value="Genomic_DNA"/>
</dbReference>
<dbReference type="InterPro" id="IPR015943">
    <property type="entry name" value="WD40/YVTN_repeat-like_dom_sf"/>
</dbReference>
<dbReference type="AlphaFoldDB" id="A0A086JR50"/>
<accession>A0A086JR50</accession>
<dbReference type="InterPro" id="IPR051150">
    <property type="entry name" value="SWT21/TCAB1_mRNA_Telomere"/>
</dbReference>
<dbReference type="SMART" id="SM00320">
    <property type="entry name" value="WD40"/>
    <property type="match status" value="4"/>
</dbReference>
<dbReference type="OrthoDB" id="239865at2759"/>
<dbReference type="PANTHER" id="PTHR13211:SF0">
    <property type="entry name" value="TELOMERASE CAJAL BODY PROTEIN 1"/>
    <property type="match status" value="1"/>
</dbReference>
<evidence type="ECO:0000313" key="2">
    <source>
        <dbReference type="EMBL" id="KFG34618.1"/>
    </source>
</evidence>
<feature type="region of interest" description="Disordered" evidence="1">
    <location>
        <begin position="1"/>
        <end position="30"/>
    </location>
</feature>
<feature type="region of interest" description="Disordered" evidence="1">
    <location>
        <begin position="647"/>
        <end position="679"/>
    </location>
</feature>
<dbReference type="SUPFAM" id="SSF50978">
    <property type="entry name" value="WD40 repeat-like"/>
    <property type="match status" value="1"/>
</dbReference>
<proteinExistence type="predicted"/>
<sequence>MACSASSDNSFLSGNQDAVPQEPPCGGTPVAEALAHSVDCTSTHLIPATEKMQTEPEVNLHTPASVLRPESSDGETRKAFEKEPLGECLWSANGEPNECSSRSVEARETAHAVVPVGDCLAEQVPSAKAEMDRGVDGEDSPPSTTTSVDSPTPHIILKKRFALVGLAEAAFRAPLASSDEEDLPAVSGKPDGASRCFDASPETTRTSRRRARPCAAGSSAPPSDTILLKDRQAGWCEGRRFLHRSSSTQQPQERPAKPRKTGNENCLRGTAWSVDGSAFLTWSEDAVVRLFATPEEDTSERAEGFVDVPALDPWTCADEGELIFDCVWFPSLDWTQPRTYSYAVTSRDHPIHLYSGIDCSLLASYSCYNHLDEVAHAYSLLFHRTKPRLFAGGISGVRIFDLERPGRQLHDILFATRRAKHGQKGIISCMDFKAAGPGANKLFACGSYSQSVCVYTEDCGGRRGALPYTAPTHCLLDTATSWGGVTQVKFVGENLLVSGHRQDGVMRCWDLRKPDTPLARLGRATTQSSQKFAFDSRPLTDEDEGEITALVTGDELGQISFFSLSSWKCIYAHANAHHGDHINPAAVVATAFHPRRSLLLTAAGSRRFHDFAASTCSSPAVSPDPSDVSDIEEKYFRGDRTNAACLSDMQQSDGRHQPLRDHSSSEVEREINSKKKRRTDCIEEDKHATESIEEGCSAKIWQWGY</sequence>
<feature type="compositionally biased region" description="Basic and acidic residues" evidence="1">
    <location>
        <begin position="70"/>
        <end position="80"/>
    </location>
</feature>
<dbReference type="VEuPathDB" id="ToxoDB:TGDOM2_278730"/>
<dbReference type="InterPro" id="IPR001680">
    <property type="entry name" value="WD40_rpt"/>
</dbReference>
<dbReference type="Proteomes" id="UP000028837">
    <property type="component" value="Unassembled WGS sequence"/>
</dbReference>
<protein>
    <submittedName>
        <fullName evidence="2">Putative guanine nucleotide-binding protein</fullName>
    </submittedName>
</protein>
<feature type="region of interest" description="Disordered" evidence="1">
    <location>
        <begin position="241"/>
        <end position="265"/>
    </location>
</feature>
<dbReference type="PANTHER" id="PTHR13211">
    <property type="entry name" value="TELOMERASE CAJAL BODY PROTEIN 1"/>
    <property type="match status" value="1"/>
</dbReference>
<feature type="region of interest" description="Disordered" evidence="1">
    <location>
        <begin position="45"/>
        <end position="80"/>
    </location>
</feature>
<evidence type="ECO:0000256" key="1">
    <source>
        <dbReference type="SAM" id="MobiDB-lite"/>
    </source>
</evidence>
<feature type="compositionally biased region" description="Basic and acidic residues" evidence="1">
    <location>
        <begin position="653"/>
        <end position="679"/>
    </location>
</feature>
<feature type="compositionally biased region" description="Low complexity" evidence="1">
    <location>
        <begin position="140"/>
        <end position="153"/>
    </location>
</feature>
<feature type="region of interest" description="Disordered" evidence="1">
    <location>
        <begin position="125"/>
        <end position="154"/>
    </location>
</feature>
<name>A0A086JR50_TOXGO</name>
<evidence type="ECO:0000313" key="3">
    <source>
        <dbReference type="Proteomes" id="UP000028837"/>
    </source>
</evidence>
<feature type="region of interest" description="Disordered" evidence="1">
    <location>
        <begin position="175"/>
        <end position="224"/>
    </location>
</feature>
<dbReference type="Gene3D" id="2.130.10.10">
    <property type="entry name" value="YVTN repeat-like/Quinoprotein amine dehydrogenase"/>
    <property type="match status" value="2"/>
</dbReference>
<reference evidence="2 3" key="1">
    <citation type="submission" date="2014-02" db="EMBL/GenBank/DDBJ databases">
        <authorList>
            <person name="Sibley D."/>
            <person name="Venepally P."/>
            <person name="Karamycheva S."/>
            <person name="Hadjithomas M."/>
            <person name="Khan A."/>
            <person name="Brunk B."/>
            <person name="Roos D."/>
            <person name="Caler E."/>
            <person name="Lorenzi H."/>
        </authorList>
    </citation>
    <scope>NUCLEOTIDE SEQUENCE [LARGE SCALE GENOMIC DNA]</scope>
    <source>
        <strain evidence="2 3">GAB2-2007-GAL-DOM2</strain>
    </source>
</reference>